<keyword evidence="1" id="KW-0238">DNA-binding</keyword>
<dbReference type="GO" id="GO:0003677">
    <property type="term" value="F:DNA binding"/>
    <property type="evidence" value="ECO:0007669"/>
    <property type="project" value="UniProtKB-KW"/>
</dbReference>
<reference evidence="1" key="1">
    <citation type="submission" date="2020-08" db="EMBL/GenBank/DDBJ databases">
        <title>Sequencing the genomes of 1000 actinobacteria strains.</title>
        <authorList>
            <person name="Klenk H.-P."/>
        </authorList>
    </citation>
    <scope>NUCLEOTIDE SEQUENCE</scope>
    <source>
        <strain evidence="1">DSM 10695</strain>
    </source>
</reference>
<evidence type="ECO:0000313" key="2">
    <source>
        <dbReference type="Proteomes" id="UP000617426"/>
    </source>
</evidence>
<protein>
    <submittedName>
        <fullName evidence="1">DNA-binding transcriptional ArsR family regulator</fullName>
    </submittedName>
</protein>
<keyword evidence="2" id="KW-1185">Reference proteome</keyword>
<dbReference type="RefSeq" id="WP_184454730.1">
    <property type="nucleotide sequence ID" value="NZ_JACHMK010000002.1"/>
</dbReference>
<gene>
    <name evidence="1" type="ORF">HD592_002406</name>
</gene>
<dbReference type="InterPro" id="IPR036390">
    <property type="entry name" value="WH_DNA-bd_sf"/>
</dbReference>
<proteinExistence type="predicted"/>
<dbReference type="InterPro" id="IPR036388">
    <property type="entry name" value="WH-like_DNA-bd_sf"/>
</dbReference>
<evidence type="ECO:0000313" key="1">
    <source>
        <dbReference type="EMBL" id="MBB6335777.1"/>
    </source>
</evidence>
<name>A0A923E6Q8_9ACTO</name>
<dbReference type="AlphaFoldDB" id="A0A923E6Q8"/>
<dbReference type="Proteomes" id="UP000617426">
    <property type="component" value="Unassembled WGS sequence"/>
</dbReference>
<dbReference type="EMBL" id="JACHMK010000002">
    <property type="protein sequence ID" value="MBB6335777.1"/>
    <property type="molecule type" value="Genomic_DNA"/>
</dbReference>
<dbReference type="Gene3D" id="1.10.10.10">
    <property type="entry name" value="Winged helix-like DNA-binding domain superfamily/Winged helix DNA-binding domain"/>
    <property type="match status" value="1"/>
</dbReference>
<organism evidence="1 2">
    <name type="scientific">Schaalia hyovaginalis</name>
    <dbReference type="NCBI Taxonomy" id="29316"/>
    <lineage>
        <taxon>Bacteria</taxon>
        <taxon>Bacillati</taxon>
        <taxon>Actinomycetota</taxon>
        <taxon>Actinomycetes</taxon>
        <taxon>Actinomycetales</taxon>
        <taxon>Actinomycetaceae</taxon>
        <taxon>Schaalia</taxon>
    </lineage>
</organism>
<sequence>MSDDPLAGPVAATLGQLNPRRFEILLACIRLGGEFTTKDLREALPGSEPSLPRDLNALEDGGLLRADPPRAIARQGRPVTYTVAPQTRTVFVQIAQLVEDAYATPPGLSGI</sequence>
<accession>A0A923E6Q8</accession>
<comment type="caution">
    <text evidence="1">The sequence shown here is derived from an EMBL/GenBank/DDBJ whole genome shotgun (WGS) entry which is preliminary data.</text>
</comment>
<dbReference type="SUPFAM" id="SSF46785">
    <property type="entry name" value="Winged helix' DNA-binding domain"/>
    <property type="match status" value="1"/>
</dbReference>